<dbReference type="InterPro" id="IPR054339">
    <property type="entry name" value="GMT_wHTH"/>
</dbReference>
<sequence length="384" mass="45134">MVNNSFFEEQKEQSLVKSIIVAKYFDVWANVIINTQKKYPQYPQKIAYIDLFAGPGRYKDGTQSTPIKILTSAIAKPDLRDRLVAIFNDKDENNSKTLRAAINNIPGIETLRYQPEVYNEEVGDEIVKMFENMNLMPTLFFVDPWGYKGLSLGLVNSVLKDWGCDAIFFFNYNRINMGIDNEDVRQHMNELFGEERAEELRKKIRNKNPEERELFIVEELCQALKAYGSRYVLPFRFKNDRGKRTSHHLIFVSKHFRGYEIMKDIMARESTSNMQDVPSFEYNPADLLPKQMLLFMLFRPLDDLRDSLLQTFKGQRLRMQKIYEQHNVDTPYIKKNYKDILRQLYDEDIIQAVSSKGKPPKKDTFGDDILVTFPKRIKQWQAVK</sequence>
<organism evidence="2 3">
    <name type="scientific">Candidatus Brocadia fulgida</name>
    <dbReference type="NCBI Taxonomy" id="380242"/>
    <lineage>
        <taxon>Bacteria</taxon>
        <taxon>Pseudomonadati</taxon>
        <taxon>Planctomycetota</taxon>
        <taxon>Candidatus Brocadiia</taxon>
        <taxon>Candidatus Brocadiales</taxon>
        <taxon>Candidatus Brocadiaceae</taxon>
        <taxon>Candidatus Brocadia</taxon>
    </lineage>
</organism>
<feature type="domain" description="GMT-like wHTH" evidence="1">
    <location>
        <begin position="281"/>
        <end position="357"/>
    </location>
</feature>
<evidence type="ECO:0000313" key="3">
    <source>
        <dbReference type="Proteomes" id="UP000034954"/>
    </source>
</evidence>
<name>A0A0M2UUK9_9BACT</name>
<dbReference type="InterPro" id="IPR031009">
    <property type="entry name" value="Tcm_partner"/>
</dbReference>
<evidence type="ECO:0000313" key="2">
    <source>
        <dbReference type="EMBL" id="KKO18676.1"/>
    </source>
</evidence>
<dbReference type="AlphaFoldDB" id="A0A0M2UUK9"/>
<gene>
    <name evidence="2" type="ORF">BROFUL_02627</name>
</gene>
<dbReference type="NCBIfam" id="TIGR04474">
    <property type="entry name" value="tcm_partner"/>
    <property type="match status" value="1"/>
</dbReference>
<keyword evidence="3" id="KW-1185">Reference proteome</keyword>
<dbReference type="Proteomes" id="UP000034954">
    <property type="component" value="Unassembled WGS sequence"/>
</dbReference>
<protein>
    <recommendedName>
        <fullName evidence="1">GMT-like wHTH domain-containing protein</fullName>
    </recommendedName>
</protein>
<dbReference type="PATRIC" id="fig|380242.3.peg.3259"/>
<comment type="caution">
    <text evidence="2">The sequence shown here is derived from an EMBL/GenBank/DDBJ whole genome shotgun (WGS) entry which is preliminary data.</text>
</comment>
<accession>A0A0M2UUK9</accession>
<dbReference type="EMBL" id="LAQJ01000240">
    <property type="protein sequence ID" value="KKO18676.1"/>
    <property type="molecule type" value="Genomic_DNA"/>
</dbReference>
<reference evidence="2 3" key="1">
    <citation type="journal article" date="2013" name="BMC Microbiol.">
        <title>Identification of the type II cytochrome c maturation pathway in anammox bacteria by comparative genomics.</title>
        <authorList>
            <person name="Ferousi C."/>
            <person name="Speth D.R."/>
            <person name="Reimann J."/>
            <person name="Op den Camp H.J."/>
            <person name="Allen J.W."/>
            <person name="Keltjens J.T."/>
            <person name="Jetten M.S."/>
        </authorList>
    </citation>
    <scope>NUCLEOTIDE SEQUENCE [LARGE SCALE GENOMIC DNA]</scope>
    <source>
        <strain evidence="2">RU1</strain>
    </source>
</reference>
<proteinExistence type="predicted"/>
<evidence type="ECO:0000259" key="1">
    <source>
        <dbReference type="Pfam" id="PF22560"/>
    </source>
</evidence>
<dbReference type="Pfam" id="PF22560">
    <property type="entry name" value="GMT-wHTH"/>
    <property type="match status" value="1"/>
</dbReference>